<reference evidence="2 3" key="1">
    <citation type="submission" date="2020-07" db="EMBL/GenBank/DDBJ databases">
        <title>Genomic Encyclopedia of Type Strains, Phase IV (KMG-IV): sequencing the most valuable type-strain genomes for metagenomic binning, comparative biology and taxonomic classification.</title>
        <authorList>
            <person name="Goeker M."/>
        </authorList>
    </citation>
    <scope>NUCLEOTIDE SEQUENCE [LARGE SCALE GENOMIC DNA]</scope>
    <source>
        <strain evidence="2 3">DSM 15730</strain>
    </source>
</reference>
<evidence type="ECO:0000313" key="3">
    <source>
        <dbReference type="Proteomes" id="UP000523087"/>
    </source>
</evidence>
<feature type="transmembrane region" description="Helical" evidence="1">
    <location>
        <begin position="128"/>
        <end position="146"/>
    </location>
</feature>
<proteinExistence type="predicted"/>
<sequence length="423" mass="48613">MKRLGILQKWNNHIDSFSPYFFFPFILVLYFSVSLFDFGKVEYFEANKNILWPLLVGLVSYLAAVHIVQKKNWMFPSFGLKFLKGKTVYLLYALGFIGLVSYIIMLVTGQIGITDESVRRHLDPKLNFLSSFLWFSVLFLICQRVVNEHPLTKQRKRTYLIILFIILVLLVLMGYRTPIAIICFTCLIVFHYTIRRIKLSWLLTFLFVVGLALSLFGFFRVVTEDPTKQFNSHEGPDVQRSEEEVDRDLILIRKINETPKWVRGLTEASVTGRIVLSKLMEYTDKHGYMHGKLHEGIFSTILPGEQLSPRMEITKMVNSLTIEKGKYITRPGRTTTPTLLGQFYVEGGYLAIIIGFALYGMILSMLYNQMKSSGLASYQTVSYAFITTIFMISIHTGLLDLVFLLMIGYAIVSGGIERRKTII</sequence>
<name>A0A7V9Z5Z6_9BACL</name>
<dbReference type="Proteomes" id="UP000523087">
    <property type="component" value="Unassembled WGS sequence"/>
</dbReference>
<feature type="transmembrane region" description="Helical" evidence="1">
    <location>
        <begin position="50"/>
        <end position="68"/>
    </location>
</feature>
<feature type="transmembrane region" description="Helical" evidence="1">
    <location>
        <begin position="202"/>
        <end position="222"/>
    </location>
</feature>
<dbReference type="RefSeq" id="WP_181555457.1">
    <property type="nucleotide sequence ID" value="NZ_JACDUT010000003.1"/>
</dbReference>
<dbReference type="InterPro" id="IPR002760">
    <property type="entry name" value="O_anti_polymase"/>
</dbReference>
<feature type="transmembrane region" description="Helical" evidence="1">
    <location>
        <begin position="383"/>
        <end position="412"/>
    </location>
</feature>
<keyword evidence="1 2" id="KW-0812">Transmembrane</keyword>
<comment type="caution">
    <text evidence="2">The sequence shown here is derived from an EMBL/GenBank/DDBJ whole genome shotgun (WGS) entry which is preliminary data.</text>
</comment>
<evidence type="ECO:0000313" key="2">
    <source>
        <dbReference type="EMBL" id="MBA2874560.1"/>
    </source>
</evidence>
<evidence type="ECO:0000256" key="1">
    <source>
        <dbReference type="SAM" id="Phobius"/>
    </source>
</evidence>
<feature type="transmembrane region" description="Helical" evidence="1">
    <location>
        <begin position="158"/>
        <end position="190"/>
    </location>
</feature>
<accession>A0A7V9Z5Z6</accession>
<dbReference type="Pfam" id="PF01901">
    <property type="entry name" value="O_anti_polymase"/>
    <property type="match status" value="2"/>
</dbReference>
<keyword evidence="3" id="KW-1185">Reference proteome</keyword>
<keyword evidence="1" id="KW-0472">Membrane</keyword>
<keyword evidence="1" id="KW-1133">Transmembrane helix</keyword>
<protein>
    <submittedName>
        <fullName evidence="2">Energy-coupling factor transporter transmembrane protein EcfT</fullName>
    </submittedName>
</protein>
<dbReference type="EMBL" id="JACDUT010000003">
    <property type="protein sequence ID" value="MBA2874560.1"/>
    <property type="molecule type" value="Genomic_DNA"/>
</dbReference>
<dbReference type="AlphaFoldDB" id="A0A7V9Z5Z6"/>
<feature type="transmembrane region" description="Helical" evidence="1">
    <location>
        <begin position="20"/>
        <end position="38"/>
    </location>
</feature>
<organism evidence="2 3">
    <name type="scientific">Thermaerobacillus caldiproteolyticus</name>
    <dbReference type="NCBI Taxonomy" id="247480"/>
    <lineage>
        <taxon>Bacteria</taxon>
        <taxon>Bacillati</taxon>
        <taxon>Bacillota</taxon>
        <taxon>Bacilli</taxon>
        <taxon>Bacillales</taxon>
        <taxon>Anoxybacillaceae</taxon>
        <taxon>Thermaerobacillus</taxon>
    </lineage>
</organism>
<gene>
    <name evidence="2" type="ORF">HNR31_001330</name>
</gene>
<feature type="transmembrane region" description="Helical" evidence="1">
    <location>
        <begin position="89"/>
        <end position="108"/>
    </location>
</feature>
<feature type="transmembrane region" description="Helical" evidence="1">
    <location>
        <begin position="343"/>
        <end position="363"/>
    </location>
</feature>